<protein>
    <submittedName>
        <fullName evidence="2">Uncharacterized protein</fullName>
    </submittedName>
</protein>
<reference evidence="2" key="3">
    <citation type="submission" date="2021-05" db="UniProtKB">
        <authorList>
            <consortium name="EnsemblPlants"/>
        </authorList>
    </citation>
    <scope>IDENTIFICATION</scope>
    <source>
        <strain evidence="2">cv. B73</strain>
    </source>
</reference>
<feature type="compositionally biased region" description="Basic residues" evidence="1">
    <location>
        <begin position="336"/>
        <end position="352"/>
    </location>
</feature>
<proteinExistence type="predicted"/>
<feature type="compositionally biased region" description="Pro residues" evidence="1">
    <location>
        <begin position="248"/>
        <end position="259"/>
    </location>
</feature>
<name>A0A804RGR2_MAIZE</name>
<feature type="compositionally biased region" description="Basic residues" evidence="1">
    <location>
        <begin position="168"/>
        <end position="178"/>
    </location>
</feature>
<feature type="region of interest" description="Disordered" evidence="1">
    <location>
        <begin position="152"/>
        <end position="300"/>
    </location>
</feature>
<feature type="compositionally biased region" description="Polar residues" evidence="1">
    <location>
        <begin position="1"/>
        <end position="14"/>
    </location>
</feature>
<sequence length="564" mass="62135">MKANSFQSSPSSPNERPPMHGGAVDSRRGSTISSFCFPPLLAAELLDSILASSAWRDDPDDLDGGAGATAGVLLRDRRRRRRGVRAGVGGAAGGAVPGAVPDGAGHGWAKVERVGVRVGPVRRVGRRGEAADDALLQLVLLLHLAGVAAGRHRAGVRPGQPGQALGLRRLRLRHRRGPPRLPGRHTQVPLQEAGRQPPHADRRRRRRRLAQAPPPSPRRPRHALRRRRRQGRRRRGWVLQQEEQAQGAPPPHRPVPLPGPRGDQRGSGGGGEQQQQVAAGDADGRGGGEDGGADAADLGDHDHVLDGVRADDHLLGVAGHHHGPPRRGLVPDPRGLPHRLLRRLHPAHRARLRPPGGARRAPRQRQPARPHPAAADRRRPRALRRRHGGRRAHGGPPPPRRARFLRVRLRRRRAHVRVLAHPAVLPRGGGRGVHVHRPARLLPARVPQGDEDHEHGAVPQHPVAGILRQLRARRRRAQGHGRPPPLDRQRPQQGPPRQLLLAARRRLPRQPTSLPRRRPLVQVQGGPPRRRRQRQRRRDGRRAHAPLIHPCSIDRRGTRRTTLN</sequence>
<reference evidence="2" key="2">
    <citation type="submission" date="2019-07" db="EMBL/GenBank/DDBJ databases">
        <authorList>
            <person name="Seetharam A."/>
            <person name="Woodhouse M."/>
            <person name="Cannon E."/>
        </authorList>
    </citation>
    <scope>NUCLEOTIDE SEQUENCE [LARGE SCALE GENOMIC DNA]</scope>
    <source>
        <strain evidence="2">cv. B73</strain>
    </source>
</reference>
<feature type="compositionally biased region" description="Basic residues" evidence="1">
    <location>
        <begin position="528"/>
        <end position="544"/>
    </location>
</feature>
<evidence type="ECO:0000313" key="3">
    <source>
        <dbReference type="Proteomes" id="UP000007305"/>
    </source>
</evidence>
<feature type="compositionally biased region" description="Low complexity" evidence="1">
    <location>
        <begin position="491"/>
        <end position="502"/>
    </location>
</feature>
<feature type="compositionally biased region" description="Basic residues" evidence="1">
    <location>
        <begin position="218"/>
        <end position="236"/>
    </location>
</feature>
<dbReference type="AlphaFoldDB" id="A0A804RGR2"/>
<feature type="region of interest" description="Disordered" evidence="1">
    <location>
        <begin position="1"/>
        <end position="28"/>
    </location>
</feature>
<dbReference type="Gramene" id="Zm00001eb416090_T002">
    <property type="protein sequence ID" value="Zm00001eb416090_P002"/>
    <property type="gene ID" value="Zm00001eb416090"/>
</dbReference>
<accession>A0A804RGR2</accession>
<reference evidence="3" key="1">
    <citation type="journal article" date="2009" name="Science">
        <title>The B73 maize genome: complexity, diversity, and dynamics.</title>
        <authorList>
            <person name="Schnable P.S."/>
            <person name="Ware D."/>
            <person name="Fulton R.S."/>
            <person name="Stein J.C."/>
            <person name="Wei F."/>
            <person name="Pasternak S."/>
            <person name="Liang C."/>
            <person name="Zhang J."/>
            <person name="Fulton L."/>
            <person name="Graves T.A."/>
            <person name="Minx P."/>
            <person name="Reily A.D."/>
            <person name="Courtney L."/>
            <person name="Kruchowski S.S."/>
            <person name="Tomlinson C."/>
            <person name="Strong C."/>
            <person name="Delehaunty K."/>
            <person name="Fronick C."/>
            <person name="Courtney B."/>
            <person name="Rock S.M."/>
            <person name="Belter E."/>
            <person name="Du F."/>
            <person name="Kim K."/>
            <person name="Abbott R.M."/>
            <person name="Cotton M."/>
            <person name="Levy A."/>
            <person name="Marchetto P."/>
            <person name="Ochoa K."/>
            <person name="Jackson S.M."/>
            <person name="Gillam B."/>
            <person name="Chen W."/>
            <person name="Yan L."/>
            <person name="Higginbotham J."/>
            <person name="Cardenas M."/>
            <person name="Waligorski J."/>
            <person name="Applebaum E."/>
            <person name="Phelps L."/>
            <person name="Falcone J."/>
            <person name="Kanchi K."/>
            <person name="Thane T."/>
            <person name="Scimone A."/>
            <person name="Thane N."/>
            <person name="Henke J."/>
            <person name="Wang T."/>
            <person name="Ruppert J."/>
            <person name="Shah N."/>
            <person name="Rotter K."/>
            <person name="Hodges J."/>
            <person name="Ingenthron E."/>
            <person name="Cordes M."/>
            <person name="Kohlberg S."/>
            <person name="Sgro J."/>
            <person name="Delgado B."/>
            <person name="Mead K."/>
            <person name="Chinwalla A."/>
            <person name="Leonard S."/>
            <person name="Crouse K."/>
            <person name="Collura K."/>
            <person name="Kudrna D."/>
            <person name="Currie J."/>
            <person name="He R."/>
            <person name="Angelova A."/>
            <person name="Rajasekar S."/>
            <person name="Mueller T."/>
            <person name="Lomeli R."/>
            <person name="Scara G."/>
            <person name="Ko A."/>
            <person name="Delaney K."/>
            <person name="Wissotski M."/>
            <person name="Lopez G."/>
            <person name="Campos D."/>
            <person name="Braidotti M."/>
            <person name="Ashley E."/>
            <person name="Golser W."/>
            <person name="Kim H."/>
            <person name="Lee S."/>
            <person name="Lin J."/>
            <person name="Dujmic Z."/>
            <person name="Kim W."/>
            <person name="Talag J."/>
            <person name="Zuccolo A."/>
            <person name="Fan C."/>
            <person name="Sebastian A."/>
            <person name="Kramer M."/>
            <person name="Spiegel L."/>
            <person name="Nascimento L."/>
            <person name="Zutavern T."/>
            <person name="Miller B."/>
            <person name="Ambroise C."/>
            <person name="Muller S."/>
            <person name="Spooner W."/>
            <person name="Narechania A."/>
            <person name="Ren L."/>
            <person name="Wei S."/>
            <person name="Kumari S."/>
            <person name="Faga B."/>
            <person name="Levy M.J."/>
            <person name="McMahan L."/>
            <person name="Van Buren P."/>
            <person name="Vaughn M.W."/>
            <person name="Ying K."/>
            <person name="Yeh C.-T."/>
            <person name="Emrich S.J."/>
            <person name="Jia Y."/>
            <person name="Kalyanaraman A."/>
            <person name="Hsia A.-P."/>
            <person name="Barbazuk W.B."/>
            <person name="Baucom R.S."/>
            <person name="Brutnell T.P."/>
            <person name="Carpita N.C."/>
            <person name="Chaparro C."/>
            <person name="Chia J.-M."/>
            <person name="Deragon J.-M."/>
            <person name="Estill J.C."/>
            <person name="Fu Y."/>
            <person name="Jeddeloh J.A."/>
            <person name="Han Y."/>
            <person name="Lee H."/>
            <person name="Li P."/>
            <person name="Lisch D.R."/>
            <person name="Liu S."/>
            <person name="Liu Z."/>
            <person name="Nagel D.H."/>
            <person name="McCann M.C."/>
            <person name="SanMiguel P."/>
            <person name="Myers A.M."/>
            <person name="Nettleton D."/>
            <person name="Nguyen J."/>
            <person name="Penning B.W."/>
            <person name="Ponnala L."/>
            <person name="Schneider K.L."/>
            <person name="Schwartz D.C."/>
            <person name="Sharma A."/>
            <person name="Soderlund C."/>
            <person name="Springer N.M."/>
            <person name="Sun Q."/>
            <person name="Wang H."/>
            <person name="Waterman M."/>
            <person name="Westerman R."/>
            <person name="Wolfgruber T.K."/>
            <person name="Yang L."/>
            <person name="Yu Y."/>
            <person name="Zhang L."/>
            <person name="Zhou S."/>
            <person name="Zhu Q."/>
            <person name="Bennetzen J.L."/>
            <person name="Dawe R.K."/>
            <person name="Jiang J."/>
            <person name="Jiang N."/>
            <person name="Presting G.G."/>
            <person name="Wessler S.R."/>
            <person name="Aluru S."/>
            <person name="Martienssen R.A."/>
            <person name="Clifton S.W."/>
            <person name="McCombie W.R."/>
            <person name="Wing R.A."/>
            <person name="Wilson R.K."/>
        </authorList>
    </citation>
    <scope>NUCLEOTIDE SEQUENCE [LARGE SCALE GENOMIC DNA]</scope>
    <source>
        <strain evidence="3">cv. B73</strain>
    </source>
</reference>
<gene>
    <name evidence="2" type="primary">LOC100279242</name>
</gene>
<feature type="region of interest" description="Disordered" evidence="1">
    <location>
        <begin position="474"/>
        <end position="564"/>
    </location>
</feature>
<keyword evidence="3" id="KW-1185">Reference proteome</keyword>
<feature type="compositionally biased region" description="Basic residues" evidence="1">
    <location>
        <begin position="378"/>
        <end position="393"/>
    </location>
</feature>
<organism evidence="2 3">
    <name type="scientific">Zea mays</name>
    <name type="common">Maize</name>
    <dbReference type="NCBI Taxonomy" id="4577"/>
    <lineage>
        <taxon>Eukaryota</taxon>
        <taxon>Viridiplantae</taxon>
        <taxon>Streptophyta</taxon>
        <taxon>Embryophyta</taxon>
        <taxon>Tracheophyta</taxon>
        <taxon>Spermatophyta</taxon>
        <taxon>Magnoliopsida</taxon>
        <taxon>Liliopsida</taxon>
        <taxon>Poales</taxon>
        <taxon>Poaceae</taxon>
        <taxon>PACMAD clade</taxon>
        <taxon>Panicoideae</taxon>
        <taxon>Andropogonodae</taxon>
        <taxon>Andropogoneae</taxon>
        <taxon>Tripsacinae</taxon>
        <taxon>Zea</taxon>
    </lineage>
</organism>
<dbReference type="EnsemblPlants" id="Zm00001eb416090_T002">
    <property type="protein sequence ID" value="Zm00001eb416090_P002"/>
    <property type="gene ID" value="Zm00001eb416090"/>
</dbReference>
<dbReference type="Proteomes" id="UP000007305">
    <property type="component" value="Chromosome 10"/>
</dbReference>
<feature type="region of interest" description="Disordered" evidence="1">
    <location>
        <begin position="315"/>
        <end position="401"/>
    </location>
</feature>
<evidence type="ECO:0000256" key="1">
    <source>
        <dbReference type="SAM" id="MobiDB-lite"/>
    </source>
</evidence>
<evidence type="ECO:0000313" key="2">
    <source>
        <dbReference type="EnsemblPlants" id="Zm00001eb416090_P002"/>
    </source>
</evidence>